<proteinExistence type="predicted"/>
<comment type="caution">
    <text evidence="1">The sequence shown here is derived from an EMBL/GenBank/DDBJ whole genome shotgun (WGS) entry which is preliminary data.</text>
</comment>
<evidence type="ECO:0008006" key="3">
    <source>
        <dbReference type="Google" id="ProtNLM"/>
    </source>
</evidence>
<dbReference type="Proteomes" id="UP001180754">
    <property type="component" value="Unassembled WGS sequence"/>
</dbReference>
<evidence type="ECO:0000313" key="1">
    <source>
        <dbReference type="EMBL" id="MDT0545722.1"/>
    </source>
</evidence>
<name>A0ABU2XIG2_9ACTN</name>
<organism evidence="1 2">
    <name type="scientific">Streptomyces lonegramiae</name>
    <dbReference type="NCBI Taxonomy" id="3075524"/>
    <lineage>
        <taxon>Bacteria</taxon>
        <taxon>Bacillati</taxon>
        <taxon>Actinomycetota</taxon>
        <taxon>Actinomycetes</taxon>
        <taxon>Kitasatosporales</taxon>
        <taxon>Streptomycetaceae</taxon>
        <taxon>Streptomyces</taxon>
    </lineage>
</organism>
<dbReference type="RefSeq" id="WP_311726217.1">
    <property type="nucleotide sequence ID" value="NZ_JAVRFD010000012.1"/>
</dbReference>
<reference evidence="1" key="1">
    <citation type="submission" date="2024-05" db="EMBL/GenBank/DDBJ databases">
        <title>30 novel species of actinomycetes from the DSMZ collection.</title>
        <authorList>
            <person name="Nouioui I."/>
        </authorList>
    </citation>
    <scope>NUCLEOTIDE SEQUENCE</scope>
    <source>
        <strain evidence="1">DSM 41529</strain>
    </source>
</reference>
<keyword evidence="2" id="KW-1185">Reference proteome</keyword>
<sequence>MDDPTLVSSCQSAHDLAMGDAVSHQESLALIRAIAEEHEHGQH</sequence>
<protein>
    <recommendedName>
        <fullName evidence="3">DUF305 domain-containing protein</fullName>
    </recommendedName>
</protein>
<evidence type="ECO:0000313" key="2">
    <source>
        <dbReference type="Proteomes" id="UP001180754"/>
    </source>
</evidence>
<accession>A0ABU2XIG2</accession>
<dbReference type="EMBL" id="JAVRFD010000012">
    <property type="protein sequence ID" value="MDT0545722.1"/>
    <property type="molecule type" value="Genomic_DNA"/>
</dbReference>
<gene>
    <name evidence="1" type="ORF">RND15_23855</name>
</gene>